<feature type="compositionally biased region" description="Pro residues" evidence="1">
    <location>
        <begin position="380"/>
        <end position="393"/>
    </location>
</feature>
<feature type="compositionally biased region" description="Basic and acidic residues" evidence="1">
    <location>
        <begin position="153"/>
        <end position="169"/>
    </location>
</feature>
<feature type="region of interest" description="Disordered" evidence="1">
    <location>
        <begin position="547"/>
        <end position="578"/>
    </location>
</feature>
<reference evidence="3 4" key="1">
    <citation type="submission" date="2014-04" db="EMBL/GenBank/DDBJ databases">
        <title>Evolutionary Origins and Diversification of the Mycorrhizal Mutualists.</title>
        <authorList>
            <consortium name="DOE Joint Genome Institute"/>
            <consortium name="Mycorrhizal Genomics Consortium"/>
            <person name="Kohler A."/>
            <person name="Kuo A."/>
            <person name="Nagy L.G."/>
            <person name="Floudas D."/>
            <person name="Copeland A."/>
            <person name="Barry K.W."/>
            <person name="Cichocki N."/>
            <person name="Veneault-Fourrey C."/>
            <person name="LaButti K."/>
            <person name="Lindquist E.A."/>
            <person name="Lipzen A."/>
            <person name="Lundell T."/>
            <person name="Morin E."/>
            <person name="Murat C."/>
            <person name="Riley R."/>
            <person name="Ohm R."/>
            <person name="Sun H."/>
            <person name="Tunlid A."/>
            <person name="Henrissat B."/>
            <person name="Grigoriev I.V."/>
            <person name="Hibbett D.S."/>
            <person name="Martin F."/>
        </authorList>
    </citation>
    <scope>NUCLEOTIDE SEQUENCE [LARGE SCALE GENOMIC DNA]</scope>
    <source>
        <strain evidence="3 4">Koide BX008</strain>
    </source>
</reference>
<proteinExistence type="predicted"/>
<dbReference type="InParanoid" id="A0A0C2T002"/>
<dbReference type="AlphaFoldDB" id="A0A0C2T002"/>
<accession>A0A0C2T002</accession>
<feature type="compositionally biased region" description="Pro residues" evidence="1">
    <location>
        <begin position="428"/>
        <end position="439"/>
    </location>
</feature>
<feature type="compositionally biased region" description="Low complexity" evidence="1">
    <location>
        <begin position="558"/>
        <end position="568"/>
    </location>
</feature>
<keyword evidence="4" id="KW-1185">Reference proteome</keyword>
<protein>
    <submittedName>
        <fullName evidence="3">Uncharacterized protein</fullName>
    </submittedName>
</protein>
<sequence>MNEGRNLSPADSRPPRSTLPDMAVDGTRRPGLGTPTRLYGSIDGLDEPRPDPFSFEGDHIFEPNYPPPRRVASLSRPPTLPSAWAEHAPRRPASPPHPQLGRSNTTSVQHIRDRDEPERFSRFLDYIHDYRDSSLYAPPPFDFAVPSTSPPRVQEEPSPGHRIRSETHTESWFSRRRHLSSRSSSQPHGVHAETWIDLAAEYAAERSPTESARTAGAGFGPRVGSTRQADREPSFAELRASYERNTTRADETSRLSPTSPIGSYLIEVPSLPSPDLSELLETVPHYPQTAPHEERFVPTRPLADIPPRLFPRRRSPSPAPPPLPPVSAVPSRLQARARAAERQPASSGRATSFEHIDPELFAPGPYRNTIQSLMRRREASPPPPPPSRPPTIPPFAFESGSEREGIPPTRRYRHIYADAFDGRETHHPPPPPPPPPPPRAENNEEPLPHSSFWRQREAGRRPALYVRNDWEHGTGASQFTPSSEDRHRPSPTAGSNNSDIHAFLTRHVRLEGARMDRIAEAAAAQMNEASTNANASRFHHAIEVLRDGGLSRRHQPSDRPSGPRSSGDGSRERPPAEWYVPNRRRMRARRMRPLGDYMVYVFPLLIGRIWFLTKGVAER</sequence>
<dbReference type="Proteomes" id="UP000054549">
    <property type="component" value="Unassembled WGS sequence"/>
</dbReference>
<feature type="compositionally biased region" description="Basic and acidic residues" evidence="1">
    <location>
        <begin position="228"/>
        <end position="253"/>
    </location>
</feature>
<feature type="compositionally biased region" description="Pro residues" evidence="1">
    <location>
        <begin position="317"/>
        <end position="327"/>
    </location>
</feature>
<organism evidence="3 4">
    <name type="scientific">Amanita muscaria (strain Koide BX008)</name>
    <dbReference type="NCBI Taxonomy" id="946122"/>
    <lineage>
        <taxon>Eukaryota</taxon>
        <taxon>Fungi</taxon>
        <taxon>Dikarya</taxon>
        <taxon>Basidiomycota</taxon>
        <taxon>Agaricomycotina</taxon>
        <taxon>Agaricomycetes</taxon>
        <taxon>Agaricomycetidae</taxon>
        <taxon>Agaricales</taxon>
        <taxon>Pluteineae</taxon>
        <taxon>Amanitaceae</taxon>
        <taxon>Amanita</taxon>
    </lineage>
</organism>
<keyword evidence="2" id="KW-1133">Transmembrane helix</keyword>
<feature type="compositionally biased region" description="Basic and acidic residues" evidence="1">
    <location>
        <begin position="46"/>
        <end position="61"/>
    </location>
</feature>
<evidence type="ECO:0000313" key="3">
    <source>
        <dbReference type="EMBL" id="KIL59744.1"/>
    </source>
</evidence>
<keyword evidence="2" id="KW-0472">Membrane</keyword>
<feature type="region of interest" description="Disordered" evidence="1">
    <location>
        <begin position="289"/>
        <end position="501"/>
    </location>
</feature>
<keyword evidence="2" id="KW-0812">Transmembrane</keyword>
<evidence type="ECO:0000256" key="2">
    <source>
        <dbReference type="SAM" id="Phobius"/>
    </source>
</evidence>
<feature type="region of interest" description="Disordered" evidence="1">
    <location>
        <begin position="141"/>
        <end position="190"/>
    </location>
</feature>
<feature type="transmembrane region" description="Helical" evidence="2">
    <location>
        <begin position="594"/>
        <end position="613"/>
    </location>
</feature>
<dbReference type="EMBL" id="KN818310">
    <property type="protein sequence ID" value="KIL59744.1"/>
    <property type="molecule type" value="Genomic_DNA"/>
</dbReference>
<evidence type="ECO:0000313" key="4">
    <source>
        <dbReference type="Proteomes" id="UP000054549"/>
    </source>
</evidence>
<feature type="region of interest" description="Disordered" evidence="1">
    <location>
        <begin position="1"/>
        <end position="116"/>
    </location>
</feature>
<feature type="compositionally biased region" description="Low complexity" evidence="1">
    <location>
        <begin position="328"/>
        <end position="345"/>
    </location>
</feature>
<evidence type="ECO:0000256" key="1">
    <source>
        <dbReference type="SAM" id="MobiDB-lite"/>
    </source>
</evidence>
<feature type="region of interest" description="Disordered" evidence="1">
    <location>
        <begin position="206"/>
        <end position="262"/>
    </location>
</feature>
<gene>
    <name evidence="3" type="ORF">M378DRAFT_970539</name>
</gene>
<name>A0A0C2T002_AMAMK</name>
<dbReference type="HOGENOM" id="CLU_441420_0_0_1"/>